<keyword evidence="2" id="KW-1185">Reference proteome</keyword>
<feature type="chain" id="PRO_5036949404" evidence="1">
    <location>
        <begin position="17"/>
        <end position="125"/>
    </location>
</feature>
<proteinExistence type="predicted"/>
<evidence type="ECO:0000313" key="2">
    <source>
        <dbReference type="Proteomes" id="UP000887578"/>
    </source>
</evidence>
<reference evidence="3" key="1">
    <citation type="submission" date="2022-11" db="UniProtKB">
        <authorList>
            <consortium name="WormBaseParasite"/>
        </authorList>
    </citation>
    <scope>IDENTIFICATION</scope>
</reference>
<feature type="signal peptide" evidence="1">
    <location>
        <begin position="1"/>
        <end position="16"/>
    </location>
</feature>
<name>A0A914PGP8_9BILA</name>
<accession>A0A914PGP8</accession>
<sequence>MKLLIFVAFLVGTSFAADCTSDNVKAVQTCYLSYFTKYGLKSMPDYNTYVATANNFINRNGIKGETTIQGWVKTRIACLQTYVPNCVTVDAMKLVFSTDNDTIARQWATTRPIEDWEFTDGFNGL</sequence>
<protein>
    <submittedName>
        <fullName evidence="3">Secreted protein</fullName>
    </submittedName>
</protein>
<evidence type="ECO:0000256" key="1">
    <source>
        <dbReference type="SAM" id="SignalP"/>
    </source>
</evidence>
<keyword evidence="1" id="KW-0732">Signal</keyword>
<evidence type="ECO:0000313" key="3">
    <source>
        <dbReference type="WBParaSite" id="PDA_v2.g17456.t1"/>
    </source>
</evidence>
<dbReference type="AlphaFoldDB" id="A0A914PGP8"/>
<organism evidence="2 3">
    <name type="scientific">Panagrolaimus davidi</name>
    <dbReference type="NCBI Taxonomy" id="227884"/>
    <lineage>
        <taxon>Eukaryota</taxon>
        <taxon>Metazoa</taxon>
        <taxon>Ecdysozoa</taxon>
        <taxon>Nematoda</taxon>
        <taxon>Chromadorea</taxon>
        <taxon>Rhabditida</taxon>
        <taxon>Tylenchina</taxon>
        <taxon>Panagrolaimomorpha</taxon>
        <taxon>Panagrolaimoidea</taxon>
        <taxon>Panagrolaimidae</taxon>
        <taxon>Panagrolaimus</taxon>
    </lineage>
</organism>
<dbReference type="WBParaSite" id="PDA_v2.g17456.t1">
    <property type="protein sequence ID" value="PDA_v2.g17456.t1"/>
    <property type="gene ID" value="PDA_v2.g17456"/>
</dbReference>
<dbReference type="Proteomes" id="UP000887578">
    <property type="component" value="Unplaced"/>
</dbReference>